<evidence type="ECO:0000259" key="10">
    <source>
        <dbReference type="Pfam" id="PF00697"/>
    </source>
</evidence>
<keyword evidence="5 9" id="KW-0028">Amino-acid biosynthesis</keyword>
<dbReference type="HAMAP" id="MF_00135">
    <property type="entry name" value="PRAI"/>
    <property type="match status" value="1"/>
</dbReference>
<evidence type="ECO:0000256" key="9">
    <source>
        <dbReference type="HAMAP-Rule" id="MF_00135"/>
    </source>
</evidence>
<dbReference type="SUPFAM" id="SSF51366">
    <property type="entry name" value="Ribulose-phoshate binding barrel"/>
    <property type="match status" value="1"/>
</dbReference>
<proteinExistence type="inferred from homology"/>
<dbReference type="GO" id="GO:0000162">
    <property type="term" value="P:L-tryptophan biosynthetic process"/>
    <property type="evidence" value="ECO:0007669"/>
    <property type="project" value="UniProtKB-UniRule"/>
</dbReference>
<evidence type="ECO:0000256" key="6">
    <source>
        <dbReference type="ARBA" id="ARBA00022822"/>
    </source>
</evidence>
<dbReference type="Gene3D" id="3.20.20.70">
    <property type="entry name" value="Aldolase class I"/>
    <property type="match status" value="1"/>
</dbReference>
<keyword evidence="6 9" id="KW-0822">Tryptophan biosynthesis</keyword>
<dbReference type="EC" id="5.3.1.24" evidence="3 9"/>
<dbReference type="NCBIfam" id="NF002301">
    <property type="entry name" value="PRK01222.2-1"/>
    <property type="match status" value="1"/>
</dbReference>
<dbReference type="CDD" id="cd00405">
    <property type="entry name" value="PRAI"/>
    <property type="match status" value="1"/>
</dbReference>
<feature type="domain" description="N-(5'phosphoribosyl) anthranilate isomerase (PRAI)" evidence="10">
    <location>
        <begin position="8"/>
        <end position="207"/>
    </location>
</feature>
<dbReference type="Proteomes" id="UP000179524">
    <property type="component" value="Unassembled WGS sequence"/>
</dbReference>
<dbReference type="EMBL" id="MLQR01000016">
    <property type="protein sequence ID" value="OIJ14806.1"/>
    <property type="molecule type" value="Genomic_DNA"/>
</dbReference>
<keyword evidence="8 9" id="KW-0413">Isomerase</keyword>
<name>A0A1S2LQZ0_9BACI</name>
<evidence type="ECO:0000313" key="11">
    <source>
        <dbReference type="EMBL" id="OIJ14806.1"/>
    </source>
</evidence>
<dbReference type="InterPro" id="IPR011060">
    <property type="entry name" value="RibuloseP-bd_barrel"/>
</dbReference>
<comment type="caution">
    <text evidence="11">The sequence shown here is derived from an EMBL/GenBank/DDBJ whole genome shotgun (WGS) entry which is preliminary data.</text>
</comment>
<evidence type="ECO:0000313" key="12">
    <source>
        <dbReference type="Proteomes" id="UP000179524"/>
    </source>
</evidence>
<evidence type="ECO:0000256" key="2">
    <source>
        <dbReference type="ARBA" id="ARBA00004664"/>
    </source>
</evidence>
<comment type="catalytic activity">
    <reaction evidence="1 9">
        <text>N-(5-phospho-beta-D-ribosyl)anthranilate = 1-(2-carboxyphenylamino)-1-deoxy-D-ribulose 5-phosphate</text>
        <dbReference type="Rhea" id="RHEA:21540"/>
        <dbReference type="ChEBI" id="CHEBI:18277"/>
        <dbReference type="ChEBI" id="CHEBI:58613"/>
        <dbReference type="EC" id="5.3.1.24"/>
    </reaction>
</comment>
<dbReference type="PANTHER" id="PTHR42894">
    <property type="entry name" value="N-(5'-PHOSPHORIBOSYL)ANTHRANILATE ISOMERASE"/>
    <property type="match status" value="1"/>
</dbReference>
<keyword evidence="7 9" id="KW-0057">Aromatic amino acid biosynthesis</keyword>
<dbReference type="InterPro" id="IPR001240">
    <property type="entry name" value="PRAI_dom"/>
</dbReference>
<dbReference type="AlphaFoldDB" id="A0A1S2LQZ0"/>
<dbReference type="GO" id="GO:0004640">
    <property type="term" value="F:phosphoribosylanthranilate isomerase activity"/>
    <property type="evidence" value="ECO:0007669"/>
    <property type="project" value="UniProtKB-UniRule"/>
</dbReference>
<evidence type="ECO:0000256" key="1">
    <source>
        <dbReference type="ARBA" id="ARBA00001164"/>
    </source>
</evidence>
<dbReference type="PANTHER" id="PTHR42894:SF1">
    <property type="entry name" value="N-(5'-PHOSPHORIBOSYL)ANTHRANILATE ISOMERASE"/>
    <property type="match status" value="1"/>
</dbReference>
<dbReference type="RefSeq" id="WP_071308974.1">
    <property type="nucleotide sequence ID" value="NZ_MLQR01000016.1"/>
</dbReference>
<dbReference type="Pfam" id="PF00697">
    <property type="entry name" value="PRAI"/>
    <property type="match status" value="1"/>
</dbReference>
<reference evidence="11 12" key="1">
    <citation type="submission" date="2016-10" db="EMBL/GenBank/DDBJ databases">
        <title>Draft genome sequences of four alkaliphilic bacteria belonging to the Anaerobacillus genus.</title>
        <authorList>
            <person name="Bassil N.M."/>
            <person name="Lloyd J.R."/>
        </authorList>
    </citation>
    <scope>NUCLEOTIDE SEQUENCE [LARGE SCALE GENOMIC DNA]</scope>
    <source>
        <strain evidence="11 12">DSM 18345</strain>
    </source>
</reference>
<comment type="similarity">
    <text evidence="9">Belongs to the TrpF family.</text>
</comment>
<accession>A0A1S2LQZ0</accession>
<dbReference type="UniPathway" id="UPA00035">
    <property type="reaction ID" value="UER00042"/>
</dbReference>
<dbReference type="InterPro" id="IPR013785">
    <property type="entry name" value="Aldolase_TIM"/>
</dbReference>
<evidence type="ECO:0000256" key="8">
    <source>
        <dbReference type="ARBA" id="ARBA00023235"/>
    </source>
</evidence>
<dbReference type="InterPro" id="IPR044643">
    <property type="entry name" value="TrpF_fam"/>
</dbReference>
<evidence type="ECO:0000256" key="3">
    <source>
        <dbReference type="ARBA" id="ARBA00012572"/>
    </source>
</evidence>
<comment type="pathway">
    <text evidence="2 9">Amino-acid biosynthesis; L-tryptophan biosynthesis; L-tryptophan from chorismate: step 3/5.</text>
</comment>
<keyword evidence="12" id="KW-1185">Reference proteome</keyword>
<evidence type="ECO:0000256" key="5">
    <source>
        <dbReference type="ARBA" id="ARBA00022605"/>
    </source>
</evidence>
<gene>
    <name evidence="9" type="primary">trpF</name>
    <name evidence="11" type="ORF">BKP37_07455</name>
</gene>
<sequence>MRAQPLLKYCGNHSLNDVEVTAKSKANYLGFIFAESKRCVTPSQVKKWLSRVHVSQKLVGVFVNAPIDEIEYVCDQIPLDVIQCHGEETPSYILTLKSRCSLPVWKVIHHSKNAIQLMRQFDGLVDGYVIDSKVNGQRGGTGITFDWSSIPHYQKEANSQRVPCFIAGGINDSTITKLLQYNPMGIDLSSGIEENGQKSENIKKQFEERLVI</sequence>
<organism evidence="11 12">
    <name type="scientific">Anaerobacillus alkalilacustris</name>
    <dbReference type="NCBI Taxonomy" id="393763"/>
    <lineage>
        <taxon>Bacteria</taxon>
        <taxon>Bacillati</taxon>
        <taxon>Bacillota</taxon>
        <taxon>Bacilli</taxon>
        <taxon>Bacillales</taxon>
        <taxon>Bacillaceae</taxon>
        <taxon>Anaerobacillus</taxon>
    </lineage>
</organism>
<dbReference type="OrthoDB" id="9786954at2"/>
<protein>
    <recommendedName>
        <fullName evidence="4 9">N-(5'-phosphoribosyl)anthranilate isomerase</fullName>
        <shortName evidence="9">PRAI</shortName>
        <ecNumber evidence="3 9">5.3.1.24</ecNumber>
    </recommendedName>
</protein>
<evidence type="ECO:0000256" key="4">
    <source>
        <dbReference type="ARBA" id="ARBA00022272"/>
    </source>
</evidence>
<evidence type="ECO:0000256" key="7">
    <source>
        <dbReference type="ARBA" id="ARBA00023141"/>
    </source>
</evidence>